<dbReference type="PANTHER" id="PTHR37302:SF3">
    <property type="entry name" value="DAMAGE-INDUCIBLE PROTEIN DINB"/>
    <property type="match status" value="1"/>
</dbReference>
<keyword evidence="2 3" id="KW-0479">Metal-binding</keyword>
<dbReference type="GO" id="GO:0046872">
    <property type="term" value="F:metal ion binding"/>
    <property type="evidence" value="ECO:0007669"/>
    <property type="project" value="UniProtKB-KW"/>
</dbReference>
<dbReference type="InterPro" id="IPR007837">
    <property type="entry name" value="DinB"/>
</dbReference>
<evidence type="ECO:0000313" key="6">
    <source>
        <dbReference type="Proteomes" id="UP000320393"/>
    </source>
</evidence>
<feature type="compositionally biased region" description="Low complexity" evidence="4">
    <location>
        <begin position="26"/>
        <end position="36"/>
    </location>
</feature>
<reference evidence="5 6" key="1">
    <citation type="journal article" date="2019" name="Nat. Microbiol.">
        <title>Mediterranean grassland soil C-N compound turnover is dependent on rainfall and depth, and is mediated by genomically divergent microorganisms.</title>
        <authorList>
            <person name="Diamond S."/>
            <person name="Andeer P.F."/>
            <person name="Li Z."/>
            <person name="Crits-Christoph A."/>
            <person name="Burstein D."/>
            <person name="Anantharaman K."/>
            <person name="Lane K.R."/>
            <person name="Thomas B.C."/>
            <person name="Pan C."/>
            <person name="Northen T.R."/>
            <person name="Banfield J.F."/>
        </authorList>
    </citation>
    <scope>NUCLEOTIDE SEQUENCE [LARGE SCALE GENOMIC DNA]</scope>
    <source>
        <strain evidence="5">NP_5</strain>
    </source>
</reference>
<evidence type="ECO:0000256" key="1">
    <source>
        <dbReference type="ARBA" id="ARBA00008635"/>
    </source>
</evidence>
<dbReference type="PANTHER" id="PTHR37302">
    <property type="entry name" value="SLR1116 PROTEIN"/>
    <property type="match status" value="1"/>
</dbReference>
<feature type="binding site" evidence="3">
    <location>
        <position position="187"/>
    </location>
    <ligand>
        <name>a divalent metal cation</name>
        <dbReference type="ChEBI" id="CHEBI:60240"/>
    </ligand>
</feature>
<dbReference type="AlphaFoldDB" id="A0A537M4U8"/>
<evidence type="ECO:0000256" key="4">
    <source>
        <dbReference type="SAM" id="MobiDB-lite"/>
    </source>
</evidence>
<dbReference type="Pfam" id="PF05163">
    <property type="entry name" value="DinB"/>
    <property type="match status" value="1"/>
</dbReference>
<organism evidence="5 6">
    <name type="scientific">Candidatus Segetimicrobium genomatis</name>
    <dbReference type="NCBI Taxonomy" id="2569760"/>
    <lineage>
        <taxon>Bacteria</taxon>
        <taxon>Bacillati</taxon>
        <taxon>Candidatus Sysuimicrobiota</taxon>
        <taxon>Candidatus Sysuimicrobiia</taxon>
        <taxon>Candidatus Sysuimicrobiales</taxon>
        <taxon>Candidatus Segetimicrobiaceae</taxon>
        <taxon>Candidatus Segetimicrobium</taxon>
    </lineage>
</organism>
<evidence type="ECO:0000256" key="3">
    <source>
        <dbReference type="PIRSR" id="PIRSR607837-1"/>
    </source>
</evidence>
<feature type="region of interest" description="Disordered" evidence="4">
    <location>
        <begin position="1"/>
        <end position="38"/>
    </location>
</feature>
<dbReference type="SUPFAM" id="SSF109854">
    <property type="entry name" value="DinB/YfiT-like putative metalloenzymes"/>
    <property type="match status" value="1"/>
</dbReference>
<evidence type="ECO:0000256" key="2">
    <source>
        <dbReference type="ARBA" id="ARBA00022723"/>
    </source>
</evidence>
<evidence type="ECO:0000313" key="5">
    <source>
        <dbReference type="EMBL" id="TMJ15256.1"/>
    </source>
</evidence>
<sequence>MRASRSRNTERLRYPIAPDHFPRPPAESSPSSSVRPGAGGARRVVEYRLMPTSPIDFAHFFDYLLKSRGRLLEWVRAQPAEVYTRTFPIGLGSIRATLVHTAAAEWAYVERLGGREVTLGDSPFTDERQPEFDPFATAWERRAPVTRLALALLGDPVRPVEYVSRMGPKPMRIRTTAGGIAGQLLFHEVHHRAQVMAMLRQVGVAAENLDYSVLQFERTPVG</sequence>
<dbReference type="EMBL" id="VBAM01000066">
    <property type="protein sequence ID" value="TMJ15256.1"/>
    <property type="molecule type" value="Genomic_DNA"/>
</dbReference>
<dbReference type="InterPro" id="IPR034660">
    <property type="entry name" value="DinB/YfiT-like"/>
</dbReference>
<accession>A0A537M4U8</accession>
<gene>
    <name evidence="5" type="ORF">E6H02_02325</name>
</gene>
<feature type="binding site" evidence="3">
    <location>
        <position position="100"/>
    </location>
    <ligand>
        <name>a divalent metal cation</name>
        <dbReference type="ChEBI" id="CHEBI:60240"/>
    </ligand>
</feature>
<comment type="caution">
    <text evidence="5">The sequence shown here is derived from an EMBL/GenBank/DDBJ whole genome shotgun (WGS) entry which is preliminary data.</text>
</comment>
<comment type="similarity">
    <text evidence="1">Belongs to the DinB family.</text>
</comment>
<protein>
    <recommendedName>
        <fullName evidence="7">DUF664 domain-containing protein</fullName>
    </recommendedName>
</protein>
<dbReference type="Proteomes" id="UP000320393">
    <property type="component" value="Unassembled WGS sequence"/>
</dbReference>
<feature type="binding site" evidence="3">
    <location>
        <position position="191"/>
    </location>
    <ligand>
        <name>a divalent metal cation</name>
        <dbReference type="ChEBI" id="CHEBI:60240"/>
    </ligand>
</feature>
<name>A0A537M4U8_9BACT</name>
<dbReference type="Gene3D" id="1.20.120.450">
    <property type="entry name" value="dinb family like domain"/>
    <property type="match status" value="1"/>
</dbReference>
<proteinExistence type="inferred from homology"/>
<evidence type="ECO:0008006" key="7">
    <source>
        <dbReference type="Google" id="ProtNLM"/>
    </source>
</evidence>